<evidence type="ECO:0000256" key="2">
    <source>
        <dbReference type="ARBA" id="ARBA00022475"/>
    </source>
</evidence>
<dbReference type="SUPFAM" id="SSF57196">
    <property type="entry name" value="EGF/Laminin"/>
    <property type="match status" value="4"/>
</dbReference>
<feature type="domain" description="EGF-like" evidence="15">
    <location>
        <begin position="66"/>
        <end position="99"/>
    </location>
</feature>
<gene>
    <name evidence="16" type="ORF">AGOR_G00107550</name>
</gene>
<evidence type="ECO:0000256" key="4">
    <source>
        <dbReference type="ARBA" id="ARBA00022692"/>
    </source>
</evidence>
<dbReference type="AlphaFoldDB" id="A0A8T3DMU1"/>
<keyword evidence="4 14" id="KW-0812">Transmembrane</keyword>
<keyword evidence="8 14" id="KW-1133">Transmembrane helix</keyword>
<dbReference type="FunFam" id="2.10.25.10:FF:000018">
    <property type="entry name" value="Delta-like 1"/>
    <property type="match status" value="1"/>
</dbReference>
<dbReference type="Pfam" id="PF00008">
    <property type="entry name" value="EGF"/>
    <property type="match status" value="3"/>
</dbReference>
<evidence type="ECO:0000256" key="12">
    <source>
        <dbReference type="PROSITE-ProRule" id="PRU00076"/>
    </source>
</evidence>
<dbReference type="FunFam" id="2.10.25.10:FF:000118">
    <property type="entry name" value="protein delta homolog 2"/>
    <property type="match status" value="1"/>
</dbReference>
<feature type="domain" description="EGF-like" evidence="15">
    <location>
        <begin position="132"/>
        <end position="169"/>
    </location>
</feature>
<dbReference type="GO" id="GO:0032991">
    <property type="term" value="C:protein-containing complex"/>
    <property type="evidence" value="ECO:0007669"/>
    <property type="project" value="TreeGrafter"/>
</dbReference>
<feature type="domain" description="EGF-like" evidence="15">
    <location>
        <begin position="171"/>
        <end position="212"/>
    </location>
</feature>
<keyword evidence="11" id="KW-0325">Glycoprotein</keyword>
<dbReference type="GO" id="GO:0007157">
    <property type="term" value="P:heterophilic cell-cell adhesion via plasma membrane cell adhesion molecules"/>
    <property type="evidence" value="ECO:0007669"/>
    <property type="project" value="TreeGrafter"/>
</dbReference>
<feature type="compositionally biased region" description="Basic and acidic residues" evidence="13">
    <location>
        <begin position="14"/>
        <end position="23"/>
    </location>
</feature>
<dbReference type="PROSITE" id="PS00010">
    <property type="entry name" value="ASX_HYDROXYL"/>
    <property type="match status" value="1"/>
</dbReference>
<comment type="subcellular location">
    <subcellularLocation>
        <location evidence="1">Cell membrane</location>
        <topology evidence="1">Single-pass type I membrane protein</topology>
    </subcellularLocation>
</comment>
<dbReference type="GO" id="GO:0005509">
    <property type="term" value="F:calcium ion binding"/>
    <property type="evidence" value="ECO:0007669"/>
    <property type="project" value="InterPro"/>
</dbReference>
<dbReference type="PANTHER" id="PTHR24049">
    <property type="entry name" value="CRUMBS FAMILY MEMBER"/>
    <property type="match status" value="1"/>
</dbReference>
<dbReference type="SMART" id="SM00179">
    <property type="entry name" value="EGF_CA"/>
    <property type="match status" value="4"/>
</dbReference>
<feature type="domain" description="EGF-like" evidence="15">
    <location>
        <begin position="252"/>
        <end position="289"/>
    </location>
</feature>
<evidence type="ECO:0000256" key="10">
    <source>
        <dbReference type="ARBA" id="ARBA00023157"/>
    </source>
</evidence>
<feature type="disulfide bond" evidence="12">
    <location>
        <begin position="89"/>
        <end position="98"/>
    </location>
</feature>
<evidence type="ECO:0000256" key="5">
    <source>
        <dbReference type="ARBA" id="ARBA00022729"/>
    </source>
</evidence>
<dbReference type="InterPro" id="IPR000742">
    <property type="entry name" value="EGF"/>
</dbReference>
<dbReference type="Proteomes" id="UP000829720">
    <property type="component" value="Unassembled WGS sequence"/>
</dbReference>
<evidence type="ECO:0000256" key="3">
    <source>
        <dbReference type="ARBA" id="ARBA00022536"/>
    </source>
</evidence>
<dbReference type="OrthoDB" id="6130531at2759"/>
<dbReference type="EMBL" id="JAERUA010000009">
    <property type="protein sequence ID" value="KAI1895565.1"/>
    <property type="molecule type" value="Genomic_DNA"/>
</dbReference>
<proteinExistence type="predicted"/>
<feature type="disulfide bond" evidence="12">
    <location>
        <begin position="279"/>
        <end position="288"/>
    </location>
</feature>
<evidence type="ECO:0000256" key="8">
    <source>
        <dbReference type="ARBA" id="ARBA00022989"/>
    </source>
</evidence>
<evidence type="ECO:0000256" key="14">
    <source>
        <dbReference type="SAM" id="Phobius"/>
    </source>
</evidence>
<organism evidence="16 17">
    <name type="scientific">Albula goreensis</name>
    <dbReference type="NCBI Taxonomy" id="1534307"/>
    <lineage>
        <taxon>Eukaryota</taxon>
        <taxon>Metazoa</taxon>
        <taxon>Chordata</taxon>
        <taxon>Craniata</taxon>
        <taxon>Vertebrata</taxon>
        <taxon>Euteleostomi</taxon>
        <taxon>Actinopterygii</taxon>
        <taxon>Neopterygii</taxon>
        <taxon>Teleostei</taxon>
        <taxon>Albuliformes</taxon>
        <taxon>Albulidae</taxon>
        <taxon>Albula</taxon>
    </lineage>
</organism>
<keyword evidence="17" id="KW-1185">Reference proteome</keyword>
<dbReference type="InterPro" id="IPR001881">
    <property type="entry name" value="EGF-like_Ca-bd_dom"/>
</dbReference>
<evidence type="ECO:0000256" key="6">
    <source>
        <dbReference type="ARBA" id="ARBA00022737"/>
    </source>
</evidence>
<keyword evidence="7" id="KW-0106">Calcium</keyword>
<evidence type="ECO:0000259" key="15">
    <source>
        <dbReference type="PROSITE" id="PS50026"/>
    </source>
</evidence>
<keyword evidence="2" id="KW-1003">Cell membrane</keyword>
<feature type="disulfide bond" evidence="12">
    <location>
        <begin position="202"/>
        <end position="211"/>
    </location>
</feature>
<feature type="disulfide bond" evidence="12">
    <location>
        <begin position="159"/>
        <end position="168"/>
    </location>
</feature>
<evidence type="ECO:0000256" key="9">
    <source>
        <dbReference type="ARBA" id="ARBA00023136"/>
    </source>
</evidence>
<evidence type="ECO:0000256" key="1">
    <source>
        <dbReference type="ARBA" id="ARBA00004251"/>
    </source>
</evidence>
<feature type="domain" description="EGF-like" evidence="15">
    <location>
        <begin position="214"/>
        <end position="250"/>
    </location>
</feature>
<dbReference type="GO" id="GO:0005886">
    <property type="term" value="C:plasma membrane"/>
    <property type="evidence" value="ECO:0007669"/>
    <property type="project" value="UniProtKB-SubCell"/>
</dbReference>
<feature type="disulfide bond" evidence="12">
    <location>
        <begin position="240"/>
        <end position="249"/>
    </location>
</feature>
<dbReference type="Pfam" id="PF12661">
    <property type="entry name" value="hEGF"/>
    <property type="match status" value="1"/>
</dbReference>
<dbReference type="PRINTS" id="PR00010">
    <property type="entry name" value="EGFBLOOD"/>
</dbReference>
<dbReference type="PROSITE" id="PS00022">
    <property type="entry name" value="EGF_1"/>
    <property type="match status" value="5"/>
</dbReference>
<name>A0A8T3DMU1_9TELE</name>
<dbReference type="InterPro" id="IPR000152">
    <property type="entry name" value="EGF-type_Asp/Asn_hydroxyl_site"/>
</dbReference>
<reference evidence="16" key="1">
    <citation type="submission" date="2021-01" db="EMBL/GenBank/DDBJ databases">
        <authorList>
            <person name="Zahm M."/>
            <person name="Roques C."/>
            <person name="Cabau C."/>
            <person name="Klopp C."/>
            <person name="Donnadieu C."/>
            <person name="Jouanno E."/>
            <person name="Lampietro C."/>
            <person name="Louis A."/>
            <person name="Herpin A."/>
            <person name="Echchiki A."/>
            <person name="Berthelot C."/>
            <person name="Parey E."/>
            <person name="Roest-Crollius H."/>
            <person name="Braasch I."/>
            <person name="Postlethwait J."/>
            <person name="Bobe J."/>
            <person name="Montfort J."/>
            <person name="Bouchez O."/>
            <person name="Begum T."/>
            <person name="Mejri S."/>
            <person name="Adams A."/>
            <person name="Chen W.-J."/>
            <person name="Guiguen Y."/>
        </authorList>
    </citation>
    <scope>NUCLEOTIDE SEQUENCE</scope>
    <source>
        <tissue evidence="16">Blood</tissue>
    </source>
</reference>
<dbReference type="Gene3D" id="2.10.25.10">
    <property type="entry name" value="Laminin"/>
    <property type="match status" value="5"/>
</dbReference>
<keyword evidence="5" id="KW-0732">Signal</keyword>
<dbReference type="InterPro" id="IPR051022">
    <property type="entry name" value="Notch_Cell-Fate_Det"/>
</dbReference>
<dbReference type="GO" id="GO:0007417">
    <property type="term" value="P:central nervous system development"/>
    <property type="evidence" value="ECO:0007669"/>
    <property type="project" value="UniProtKB-ARBA"/>
</dbReference>
<feature type="region of interest" description="Disordered" evidence="13">
    <location>
        <begin position="1"/>
        <end position="23"/>
    </location>
</feature>
<dbReference type="PANTHER" id="PTHR24049:SF42">
    <property type="entry name" value="DELTA LIKE NON-CANONICAL NOTCH LIGAND 1"/>
    <property type="match status" value="1"/>
</dbReference>
<evidence type="ECO:0000313" key="16">
    <source>
        <dbReference type="EMBL" id="KAI1895565.1"/>
    </source>
</evidence>
<dbReference type="SMART" id="SM00181">
    <property type="entry name" value="EGF"/>
    <property type="match status" value="6"/>
</dbReference>
<dbReference type="Pfam" id="PF21700">
    <property type="entry name" value="EGF_DL_JAG"/>
    <property type="match status" value="1"/>
</dbReference>
<dbReference type="Pfam" id="PF07974">
    <property type="entry name" value="EGF_2"/>
    <property type="match status" value="1"/>
</dbReference>
<keyword evidence="3 12" id="KW-0245">EGF-like domain</keyword>
<dbReference type="PROSITE" id="PS01186">
    <property type="entry name" value="EGF_2"/>
    <property type="match status" value="5"/>
</dbReference>
<keyword evidence="10 12" id="KW-1015">Disulfide bond</keyword>
<dbReference type="CDD" id="cd00054">
    <property type="entry name" value="EGF_CA"/>
    <property type="match status" value="4"/>
</dbReference>
<dbReference type="PROSITE" id="PS50026">
    <property type="entry name" value="EGF_3"/>
    <property type="match status" value="5"/>
</dbReference>
<comment type="caution">
    <text evidence="12">Lacks conserved residue(s) required for the propagation of feature annotation.</text>
</comment>
<comment type="caution">
    <text evidence="16">The sequence shown here is derived from an EMBL/GenBank/DDBJ whole genome shotgun (WGS) entry which is preliminary data.</text>
</comment>
<protein>
    <recommendedName>
        <fullName evidence="15">EGF-like domain-containing protein</fullName>
    </recommendedName>
</protein>
<evidence type="ECO:0000256" key="11">
    <source>
        <dbReference type="ARBA" id="ARBA00023180"/>
    </source>
</evidence>
<evidence type="ECO:0000256" key="7">
    <source>
        <dbReference type="ARBA" id="ARBA00022837"/>
    </source>
</evidence>
<sequence>MDRDGNTYGNNTNLEREENVSHQKEEDQQSAIGECASNPNLRMHFCGLQSLTACCLLLLVIVGTSNGFECSPGCDLNNGFCENQGECRCKPGWQGAMCKECIPFPGCLHGSCEKAWQCICEEGWVGSQCDVEIHPCSSNPCSNNSTCTETGEGRYLCDCAHGYTGDKCQLRKGPCLTNGSPCQNGGTCTDDNGLAAHSSCLCPPGFSGDFCEIDVVDCELSPCANGGSCIDHGPTYTCVCPAGFTGPTCNDTLKACSTHPCANGATCLSQGDGSFRCLCQLGYTGPSCTQHRVKPTGREDGHAHQHYSLPSHVFHKLVHPPDRKLLKITMKETVRAPSPLVTRSQVICFAVLGLLTCLVVLGTTGIIFFNRCETWMANAKYTQLVRQQRDYLLSGNNGEDQSVNIILPEKIKLTNYGNHYTTI</sequence>
<dbReference type="GO" id="GO:0007154">
    <property type="term" value="P:cell communication"/>
    <property type="evidence" value="ECO:0007669"/>
    <property type="project" value="UniProtKB-ARBA"/>
</dbReference>
<dbReference type="GO" id="GO:0023052">
    <property type="term" value="P:signaling"/>
    <property type="evidence" value="ECO:0007669"/>
    <property type="project" value="UniProtKB-ARBA"/>
</dbReference>
<evidence type="ECO:0000256" key="13">
    <source>
        <dbReference type="SAM" id="MobiDB-lite"/>
    </source>
</evidence>
<dbReference type="InterPro" id="IPR013032">
    <property type="entry name" value="EGF-like_CS"/>
</dbReference>
<keyword evidence="6" id="KW-0677">Repeat</keyword>
<feature type="transmembrane region" description="Helical" evidence="14">
    <location>
        <begin position="349"/>
        <end position="370"/>
    </location>
</feature>
<keyword evidence="9 14" id="KW-0472">Membrane</keyword>
<evidence type="ECO:0000313" key="17">
    <source>
        <dbReference type="Proteomes" id="UP000829720"/>
    </source>
</evidence>
<dbReference type="FunFam" id="2.10.25.10:FF:000391">
    <property type="entry name" value="Weary, isoform C"/>
    <property type="match status" value="1"/>
</dbReference>
<accession>A0A8T3DMU1</accession>
<dbReference type="GO" id="GO:0045197">
    <property type="term" value="P:establishment or maintenance of epithelial cell apical/basal polarity"/>
    <property type="evidence" value="ECO:0007669"/>
    <property type="project" value="TreeGrafter"/>
</dbReference>
<dbReference type="InterPro" id="IPR013111">
    <property type="entry name" value="EGF_extracell"/>
</dbReference>
<dbReference type="FunFam" id="2.10.25.10:FF:000095">
    <property type="entry name" value="Notch, isoform B"/>
    <property type="match status" value="1"/>
</dbReference>
<dbReference type="FunFam" id="2.10.25.10:FF:000012">
    <property type="entry name" value="Delta-like protein"/>
    <property type="match status" value="1"/>
</dbReference>